<keyword evidence="2" id="KW-1133">Transmembrane helix</keyword>
<feature type="region of interest" description="Disordered" evidence="1">
    <location>
        <begin position="151"/>
        <end position="180"/>
    </location>
</feature>
<sequence>MLLVNDHLLKQAWPGFVTGKLSDVAGLVAAPALLALLFWRRADLVATVLTGALFAAVKTTETGAELASQAWTLVAGPSRVLADPTDLLALPALALAWWVRRRTLHHPASARWRIIVTMPLAVLAVTATGAAAPPLSAEAVEVDGSRIHVHTNLGSGMTSADGGRTWTDTTDDEDARGQSAQCVPHQATRCYQVLKDRLGVEQSDDSGNTWRTVWAPSGDELERLTRQHDDASALRSLSLAVQPQEGGHIVVVANGVDGITVRDTSDTWRRVGWPGAEPAEVDLGSERSVALFLAACMVFGAAGAGLRQFTVLYTGFAMAACLGLLLLFSADSVFGLMSFLEPPFSLFGLLAGLSCGVVCLVLAIVGRARPLPAAVGVLAAPLVYLGAYLPFEGWSRGAPGSYGVAVAVAVLATGLVVLASAAVIRNDARRASSYFAGSSTSSPT</sequence>
<feature type="transmembrane region" description="Helical" evidence="2">
    <location>
        <begin position="313"/>
        <end position="340"/>
    </location>
</feature>
<keyword evidence="2" id="KW-0472">Membrane</keyword>
<gene>
    <name evidence="3" type="ORF">HD593_011548</name>
</gene>
<protein>
    <submittedName>
        <fullName evidence="3">Uncharacterized protein</fullName>
    </submittedName>
</protein>
<keyword evidence="4" id="KW-1185">Reference proteome</keyword>
<dbReference type="Gene3D" id="2.130.10.10">
    <property type="entry name" value="YVTN repeat-like/Quinoprotein amine dehydrogenase"/>
    <property type="match status" value="1"/>
</dbReference>
<evidence type="ECO:0000313" key="3">
    <source>
        <dbReference type="EMBL" id="MBB6556753.1"/>
    </source>
</evidence>
<keyword evidence="2" id="KW-0812">Transmembrane</keyword>
<dbReference type="EMBL" id="JACHMI010000001">
    <property type="protein sequence ID" value="MBB6556753.1"/>
    <property type="molecule type" value="Genomic_DNA"/>
</dbReference>
<feature type="transmembrane region" description="Helical" evidence="2">
    <location>
        <begin position="373"/>
        <end position="391"/>
    </location>
</feature>
<comment type="caution">
    <text evidence="3">The sequence shown here is derived from an EMBL/GenBank/DDBJ whole genome shotgun (WGS) entry which is preliminary data.</text>
</comment>
<feature type="transmembrane region" description="Helical" evidence="2">
    <location>
        <begin position="403"/>
        <end position="424"/>
    </location>
</feature>
<evidence type="ECO:0000313" key="4">
    <source>
        <dbReference type="Proteomes" id="UP000565579"/>
    </source>
</evidence>
<name>A0A7X0U6C8_9ACTN</name>
<evidence type="ECO:0000256" key="2">
    <source>
        <dbReference type="SAM" id="Phobius"/>
    </source>
</evidence>
<organism evidence="3 4">
    <name type="scientific">Nonomuraea rubra</name>
    <dbReference type="NCBI Taxonomy" id="46180"/>
    <lineage>
        <taxon>Bacteria</taxon>
        <taxon>Bacillati</taxon>
        <taxon>Actinomycetota</taxon>
        <taxon>Actinomycetes</taxon>
        <taxon>Streptosporangiales</taxon>
        <taxon>Streptosporangiaceae</taxon>
        <taxon>Nonomuraea</taxon>
    </lineage>
</organism>
<proteinExistence type="predicted"/>
<feature type="transmembrane region" description="Helical" evidence="2">
    <location>
        <begin position="288"/>
        <end position="306"/>
    </location>
</feature>
<dbReference type="Proteomes" id="UP000565579">
    <property type="component" value="Unassembled WGS sequence"/>
</dbReference>
<feature type="transmembrane region" description="Helical" evidence="2">
    <location>
        <begin position="346"/>
        <end position="366"/>
    </location>
</feature>
<dbReference type="SUPFAM" id="SSF110296">
    <property type="entry name" value="Oligoxyloglucan reducing end-specific cellobiohydrolase"/>
    <property type="match status" value="1"/>
</dbReference>
<reference evidence="3 4" key="1">
    <citation type="submission" date="2020-08" db="EMBL/GenBank/DDBJ databases">
        <title>Sequencing the genomes of 1000 actinobacteria strains.</title>
        <authorList>
            <person name="Klenk H.-P."/>
        </authorList>
    </citation>
    <scope>NUCLEOTIDE SEQUENCE [LARGE SCALE GENOMIC DNA]</scope>
    <source>
        <strain evidence="3 4">DSM 43768</strain>
    </source>
</reference>
<dbReference type="AlphaFoldDB" id="A0A7X0U6C8"/>
<accession>A0A7X0U6C8</accession>
<dbReference type="RefSeq" id="WP_185111193.1">
    <property type="nucleotide sequence ID" value="NZ_BAAAXY010000143.1"/>
</dbReference>
<dbReference type="InterPro" id="IPR015943">
    <property type="entry name" value="WD40/YVTN_repeat-like_dom_sf"/>
</dbReference>
<evidence type="ECO:0000256" key="1">
    <source>
        <dbReference type="SAM" id="MobiDB-lite"/>
    </source>
</evidence>